<evidence type="ECO:0000313" key="3">
    <source>
        <dbReference type="Proteomes" id="UP000092555"/>
    </source>
</evidence>
<protein>
    <submittedName>
        <fullName evidence="2">Uncharacterized protein</fullName>
    </submittedName>
</protein>
<accession>A0A1A0HJQ1</accession>
<dbReference type="GeneID" id="30027154"/>
<reference evidence="2 3" key="1">
    <citation type="submission" date="2016-05" db="EMBL/GenBank/DDBJ databases">
        <title>Comparative genomics of biotechnologically important yeasts.</title>
        <authorList>
            <consortium name="DOE Joint Genome Institute"/>
            <person name="Riley R."/>
            <person name="Haridas S."/>
            <person name="Wolfe K.H."/>
            <person name="Lopes M.R."/>
            <person name="Hittinger C.T."/>
            <person name="Goker M."/>
            <person name="Salamov A."/>
            <person name="Wisecaver J."/>
            <person name="Long T.M."/>
            <person name="Aerts A.L."/>
            <person name="Barry K."/>
            <person name="Choi C."/>
            <person name="Clum A."/>
            <person name="Coughlan A.Y."/>
            <person name="Deshpande S."/>
            <person name="Douglass A.P."/>
            <person name="Hanson S.J."/>
            <person name="Klenk H.-P."/>
            <person name="LaButti K."/>
            <person name="Lapidus A."/>
            <person name="Lindquist E."/>
            <person name="Lipzen A."/>
            <person name="Meier-kolthoff J.P."/>
            <person name="Ohm R.A."/>
            <person name="Otillar R.P."/>
            <person name="Pangilinan J."/>
            <person name="Peng Y."/>
            <person name="Rokas A."/>
            <person name="Rosa C.A."/>
            <person name="Scheuner C."/>
            <person name="Sibirny A.A."/>
            <person name="Slot J.C."/>
            <person name="Stielow J.B."/>
            <person name="Sun H."/>
            <person name="Kurtzman C.P."/>
            <person name="Blackwell M."/>
            <person name="Grigoriev I.V."/>
            <person name="Jeffries T.W."/>
        </authorList>
    </citation>
    <scope>NUCLEOTIDE SEQUENCE [LARGE SCALE GENOMIC DNA]</scope>
    <source>
        <strain evidence="2 3">NRRL YB-4993</strain>
    </source>
</reference>
<name>A0A1A0HJQ1_9ASCO</name>
<comment type="caution">
    <text evidence="2">The sequence shown here is derived from an EMBL/GenBank/DDBJ whole genome shotgun (WGS) entry which is preliminary data.</text>
</comment>
<sequence length="237" mass="25986">MGPVRVPQWGTTIARSPMPSWRRPDLPSRKKSSECPLLSPCAASPWRPVLQPPESPVTCPISWPRPARCSLATQGRASGASRPAHGRPAPVGPGGSHYTSAADGQAFPFLLAAHGIFKFGPSEDAWPRRLGVCSLIFQKWEGSFFLLLFSANRPGIVDTLRCTLFRVRKADYLLCSAAPQLPRAARPGKNNQAPSSLNTSRALFLGATARIPDDKKTGHPHFRPRRFHEDFRYAGKD</sequence>
<evidence type="ECO:0000256" key="1">
    <source>
        <dbReference type="SAM" id="MobiDB-lite"/>
    </source>
</evidence>
<proteinExistence type="predicted"/>
<dbReference type="EMBL" id="LXTC01000001">
    <property type="protein sequence ID" value="OBA24245.1"/>
    <property type="molecule type" value="Genomic_DNA"/>
</dbReference>
<evidence type="ECO:0000313" key="2">
    <source>
        <dbReference type="EMBL" id="OBA24245.1"/>
    </source>
</evidence>
<organism evidence="2 3">
    <name type="scientific">Metschnikowia bicuspidata var. bicuspidata NRRL YB-4993</name>
    <dbReference type="NCBI Taxonomy" id="869754"/>
    <lineage>
        <taxon>Eukaryota</taxon>
        <taxon>Fungi</taxon>
        <taxon>Dikarya</taxon>
        <taxon>Ascomycota</taxon>
        <taxon>Saccharomycotina</taxon>
        <taxon>Pichiomycetes</taxon>
        <taxon>Metschnikowiaceae</taxon>
        <taxon>Metschnikowia</taxon>
    </lineage>
</organism>
<feature type="region of interest" description="Disordered" evidence="1">
    <location>
        <begin position="72"/>
        <end position="97"/>
    </location>
</feature>
<feature type="compositionally biased region" description="Basic and acidic residues" evidence="1">
    <location>
        <begin position="22"/>
        <end position="33"/>
    </location>
</feature>
<dbReference type="Proteomes" id="UP000092555">
    <property type="component" value="Unassembled WGS sequence"/>
</dbReference>
<dbReference type="RefSeq" id="XP_018714726.1">
    <property type="nucleotide sequence ID" value="XM_018854178.1"/>
</dbReference>
<feature type="region of interest" description="Disordered" evidence="1">
    <location>
        <begin position="1"/>
        <end position="36"/>
    </location>
</feature>
<keyword evidence="3" id="KW-1185">Reference proteome</keyword>
<gene>
    <name evidence="2" type="ORF">METBIDRAFT_121489</name>
</gene>
<dbReference type="AlphaFoldDB" id="A0A1A0HJQ1"/>
<feature type="compositionally biased region" description="Basic and acidic residues" evidence="1">
    <location>
        <begin position="227"/>
        <end position="237"/>
    </location>
</feature>
<feature type="region of interest" description="Disordered" evidence="1">
    <location>
        <begin position="212"/>
        <end position="237"/>
    </location>
</feature>